<dbReference type="Proteomes" id="UP001152622">
    <property type="component" value="Chromosome 3"/>
</dbReference>
<name>A0A9Q1FZZ5_SYNKA</name>
<dbReference type="EMBL" id="JAINUF010000003">
    <property type="protein sequence ID" value="KAJ8370811.1"/>
    <property type="molecule type" value="Genomic_DNA"/>
</dbReference>
<proteinExistence type="predicted"/>
<evidence type="ECO:0000313" key="2">
    <source>
        <dbReference type="Proteomes" id="UP001152622"/>
    </source>
</evidence>
<evidence type="ECO:0000313" key="1">
    <source>
        <dbReference type="EMBL" id="KAJ8370811.1"/>
    </source>
</evidence>
<gene>
    <name evidence="1" type="ORF">SKAU_G00108390</name>
</gene>
<comment type="caution">
    <text evidence="1">The sequence shown here is derived from an EMBL/GenBank/DDBJ whole genome shotgun (WGS) entry which is preliminary data.</text>
</comment>
<organism evidence="1 2">
    <name type="scientific">Synaphobranchus kaupii</name>
    <name type="common">Kaup's arrowtooth eel</name>
    <dbReference type="NCBI Taxonomy" id="118154"/>
    <lineage>
        <taxon>Eukaryota</taxon>
        <taxon>Metazoa</taxon>
        <taxon>Chordata</taxon>
        <taxon>Craniata</taxon>
        <taxon>Vertebrata</taxon>
        <taxon>Euteleostomi</taxon>
        <taxon>Actinopterygii</taxon>
        <taxon>Neopterygii</taxon>
        <taxon>Teleostei</taxon>
        <taxon>Anguilliformes</taxon>
        <taxon>Synaphobranchidae</taxon>
        <taxon>Synaphobranchus</taxon>
    </lineage>
</organism>
<accession>A0A9Q1FZZ5</accession>
<sequence length="165" mass="18300">MARSLERCLVSEPWQRVGYAQLGTAMALQMAVNTRDGTSIVFSLSRSQKNAPRHACVPSPFSPAPRRDRKRLAFGRRSKRLGTEQGCGRRCCCTVERVLHGDGEGVLGLDYGLTDECVSISDHVTAAAWNTCGHKITRHYSSGIWDAILYLVVSTESSVFCMYRQ</sequence>
<reference evidence="1" key="1">
    <citation type="journal article" date="2023" name="Science">
        <title>Genome structures resolve the early diversification of teleost fishes.</title>
        <authorList>
            <person name="Parey E."/>
            <person name="Louis A."/>
            <person name="Montfort J."/>
            <person name="Bouchez O."/>
            <person name="Roques C."/>
            <person name="Iampietro C."/>
            <person name="Lluch J."/>
            <person name="Castinel A."/>
            <person name="Donnadieu C."/>
            <person name="Desvignes T."/>
            <person name="Floi Bucao C."/>
            <person name="Jouanno E."/>
            <person name="Wen M."/>
            <person name="Mejri S."/>
            <person name="Dirks R."/>
            <person name="Jansen H."/>
            <person name="Henkel C."/>
            <person name="Chen W.J."/>
            <person name="Zahm M."/>
            <person name="Cabau C."/>
            <person name="Klopp C."/>
            <person name="Thompson A.W."/>
            <person name="Robinson-Rechavi M."/>
            <person name="Braasch I."/>
            <person name="Lecointre G."/>
            <person name="Bobe J."/>
            <person name="Postlethwait J.H."/>
            <person name="Berthelot C."/>
            <person name="Roest Crollius H."/>
            <person name="Guiguen Y."/>
        </authorList>
    </citation>
    <scope>NUCLEOTIDE SEQUENCE</scope>
    <source>
        <strain evidence="1">WJC10195</strain>
    </source>
</reference>
<dbReference type="AlphaFoldDB" id="A0A9Q1FZZ5"/>
<keyword evidence="2" id="KW-1185">Reference proteome</keyword>
<protein>
    <submittedName>
        <fullName evidence="1">Uncharacterized protein</fullName>
    </submittedName>
</protein>